<dbReference type="RefSeq" id="WP_131125198.1">
    <property type="nucleotide sequence ID" value="NZ_SIXH01000315.1"/>
</dbReference>
<accession>A0A4Q9HP28</accession>
<name>A0A4Q9HP28_STRKA</name>
<dbReference type="EMBL" id="SIXH01000315">
    <property type="protein sequence ID" value="TBO56622.1"/>
    <property type="molecule type" value="Genomic_DNA"/>
</dbReference>
<reference evidence="1 2" key="1">
    <citation type="submission" date="2019-02" db="EMBL/GenBank/DDBJ databases">
        <title>Draft Genome Sequence of Streptomyces sp. AM-2504, identified by 16S rRNA comparative analysis as a Streptomyces Kasugaensis strain.</title>
        <authorList>
            <person name="Napolioni V."/>
            <person name="Giuliodori A.M."/>
            <person name="Spurio R."/>
            <person name="Fabbretti A."/>
        </authorList>
    </citation>
    <scope>NUCLEOTIDE SEQUENCE [LARGE SCALE GENOMIC DNA]</scope>
    <source>
        <strain evidence="1 2">AM-2504</strain>
    </source>
</reference>
<comment type="caution">
    <text evidence="1">The sequence shown here is derived from an EMBL/GenBank/DDBJ whole genome shotgun (WGS) entry which is preliminary data.</text>
</comment>
<dbReference type="AlphaFoldDB" id="A0A4Q9HP28"/>
<gene>
    <name evidence="1" type="ORF">EYS09_27025</name>
</gene>
<organism evidence="1 2">
    <name type="scientific">Streptomyces kasugaensis</name>
    <dbReference type="NCBI Taxonomy" id="1946"/>
    <lineage>
        <taxon>Bacteria</taxon>
        <taxon>Bacillati</taxon>
        <taxon>Actinomycetota</taxon>
        <taxon>Actinomycetes</taxon>
        <taxon>Kitasatosporales</taxon>
        <taxon>Streptomycetaceae</taxon>
        <taxon>Streptomyces</taxon>
    </lineage>
</organism>
<proteinExistence type="predicted"/>
<dbReference type="Proteomes" id="UP000292452">
    <property type="component" value="Unassembled WGS sequence"/>
</dbReference>
<sequence length="66" mass="7483">MTDDKKPDETPVYVGRMYGQVVRLHFRQAGGFEDLTEQRARRLAFDLADVLGLKIYDPALLGEVAE</sequence>
<evidence type="ECO:0000313" key="1">
    <source>
        <dbReference type="EMBL" id="TBO56622.1"/>
    </source>
</evidence>
<protein>
    <submittedName>
        <fullName evidence="1">Uncharacterized protein</fullName>
    </submittedName>
</protein>
<keyword evidence="2" id="KW-1185">Reference proteome</keyword>
<evidence type="ECO:0000313" key="2">
    <source>
        <dbReference type="Proteomes" id="UP000292452"/>
    </source>
</evidence>